<dbReference type="RefSeq" id="XP_014160024.1">
    <property type="nucleotide sequence ID" value="XM_014304549.1"/>
</dbReference>
<reference evidence="2 3" key="1">
    <citation type="submission" date="2011-02" db="EMBL/GenBank/DDBJ databases">
        <title>The Genome Sequence of Sphaeroforma arctica JP610.</title>
        <authorList>
            <consortium name="The Broad Institute Genome Sequencing Platform"/>
            <person name="Russ C."/>
            <person name="Cuomo C."/>
            <person name="Young S.K."/>
            <person name="Zeng Q."/>
            <person name="Gargeya S."/>
            <person name="Alvarado L."/>
            <person name="Berlin A."/>
            <person name="Chapman S.B."/>
            <person name="Chen Z."/>
            <person name="Freedman E."/>
            <person name="Gellesch M."/>
            <person name="Goldberg J."/>
            <person name="Griggs A."/>
            <person name="Gujja S."/>
            <person name="Heilman E."/>
            <person name="Heiman D."/>
            <person name="Howarth C."/>
            <person name="Mehta T."/>
            <person name="Neiman D."/>
            <person name="Pearson M."/>
            <person name="Roberts A."/>
            <person name="Saif S."/>
            <person name="Shea T."/>
            <person name="Shenoy N."/>
            <person name="Sisk P."/>
            <person name="Stolte C."/>
            <person name="Sykes S."/>
            <person name="White J."/>
            <person name="Yandava C."/>
            <person name="Burger G."/>
            <person name="Gray M.W."/>
            <person name="Holland P.W.H."/>
            <person name="King N."/>
            <person name="Lang F.B.F."/>
            <person name="Roger A.J."/>
            <person name="Ruiz-Trillo I."/>
            <person name="Haas B."/>
            <person name="Nusbaum C."/>
            <person name="Birren B."/>
        </authorList>
    </citation>
    <scope>NUCLEOTIDE SEQUENCE [LARGE SCALE GENOMIC DNA]</scope>
    <source>
        <strain evidence="2 3">JP610</strain>
    </source>
</reference>
<accession>A0A0L0GAU4</accession>
<evidence type="ECO:0000256" key="1">
    <source>
        <dbReference type="SAM" id="MobiDB-lite"/>
    </source>
</evidence>
<dbReference type="AlphaFoldDB" id="A0A0L0GAU4"/>
<protein>
    <submittedName>
        <fullName evidence="2">Uncharacterized protein</fullName>
    </submittedName>
</protein>
<dbReference type="EMBL" id="KQ241667">
    <property type="protein sequence ID" value="KNC86122.1"/>
    <property type="molecule type" value="Genomic_DNA"/>
</dbReference>
<dbReference type="Proteomes" id="UP000054560">
    <property type="component" value="Unassembled WGS sequence"/>
</dbReference>
<gene>
    <name evidence="2" type="ORF">SARC_01738</name>
</gene>
<organism evidence="2 3">
    <name type="scientific">Sphaeroforma arctica JP610</name>
    <dbReference type="NCBI Taxonomy" id="667725"/>
    <lineage>
        <taxon>Eukaryota</taxon>
        <taxon>Ichthyosporea</taxon>
        <taxon>Ichthyophonida</taxon>
        <taxon>Sphaeroforma</taxon>
    </lineage>
</organism>
<keyword evidence="3" id="KW-1185">Reference proteome</keyword>
<feature type="region of interest" description="Disordered" evidence="1">
    <location>
        <begin position="115"/>
        <end position="150"/>
    </location>
</feature>
<proteinExistence type="predicted"/>
<evidence type="ECO:0000313" key="3">
    <source>
        <dbReference type="Proteomes" id="UP000054560"/>
    </source>
</evidence>
<evidence type="ECO:0000313" key="2">
    <source>
        <dbReference type="EMBL" id="KNC86122.1"/>
    </source>
</evidence>
<name>A0A0L0GAU4_9EUKA</name>
<dbReference type="GeneID" id="25902242"/>
<sequence>MLASRNVMDRGPPAGAIILKLLSQYRTAFIDNESIDMATGVNLFLTKLYCNRRCLILVLKRPSRRKKANPSLGSNNKLMESSLMVRKAKLTSSAMVWGRYGYRSKPLDGPVGLPVRIHSEQDDPTPCTIPPPVVDEEDSRDEDPYPLYPW</sequence>